<dbReference type="InterPro" id="IPR033132">
    <property type="entry name" value="GH_1_N_CS"/>
</dbReference>
<sequence>MATADWALSRDLTTDDNQKEDLIREAFSDPSFMWGCATSAYQVEGAWNEDGRTPSIWDKFTHAGRAFKGSNGDQACDYYHRWQEDLDRVAQYGFNTYRFSISWTRVFPMDDQKNMYPNEKGIQFYKNILHYLSKKGIRPLVTMFHWDLPEKLDWLDEEVVDYFVEYADFLLTTFQEVDWWSTFNEPWTFCTMGYALGLHAPGKQSKYLQYQCGHNVLRAHARVVDLFRRRHFRMGMKIGLVLNYDFPFPKDPENPHDVDAVQADAVKGVGWFADPVYKGDYPELLKESLGEHLPKFTEEEKNLLLQGRACVGLTIGPGPEMDSGSRFCHR</sequence>
<proteinExistence type="inferred from homology"/>
<evidence type="ECO:0000256" key="3">
    <source>
        <dbReference type="ARBA" id="ARBA00023295"/>
    </source>
</evidence>
<dbReference type="EMBL" id="CAXAMM010043884">
    <property type="protein sequence ID" value="CAK9112145.1"/>
    <property type="molecule type" value="Genomic_DNA"/>
</dbReference>
<dbReference type="SUPFAM" id="SSF51445">
    <property type="entry name" value="(Trans)glycosidases"/>
    <property type="match status" value="1"/>
</dbReference>
<dbReference type="PANTHER" id="PTHR10353">
    <property type="entry name" value="GLYCOSYL HYDROLASE"/>
    <property type="match status" value="1"/>
</dbReference>
<dbReference type="PROSITE" id="PS00653">
    <property type="entry name" value="GLYCOSYL_HYDROL_F1_2"/>
    <property type="match status" value="1"/>
</dbReference>
<dbReference type="Proteomes" id="UP001642464">
    <property type="component" value="Unassembled WGS sequence"/>
</dbReference>
<protein>
    <submittedName>
        <fullName evidence="5">Beta-glucosidase 42 (AtBGLU42)</fullName>
    </submittedName>
</protein>
<dbReference type="Gene3D" id="3.20.20.80">
    <property type="entry name" value="Glycosidases"/>
    <property type="match status" value="1"/>
</dbReference>
<accession>A0ABP0SIR5</accession>
<keyword evidence="3" id="KW-0326">Glycosidase</keyword>
<keyword evidence="2" id="KW-0378">Hydrolase</keyword>
<comment type="caution">
    <text evidence="5">The sequence shown here is derived from an EMBL/GenBank/DDBJ whole genome shotgun (WGS) entry which is preliminary data.</text>
</comment>
<organism evidence="5 6">
    <name type="scientific">Durusdinium trenchii</name>
    <dbReference type="NCBI Taxonomy" id="1381693"/>
    <lineage>
        <taxon>Eukaryota</taxon>
        <taxon>Sar</taxon>
        <taxon>Alveolata</taxon>
        <taxon>Dinophyceae</taxon>
        <taxon>Suessiales</taxon>
        <taxon>Symbiodiniaceae</taxon>
        <taxon>Durusdinium</taxon>
    </lineage>
</organism>
<dbReference type="Pfam" id="PF00232">
    <property type="entry name" value="Glyco_hydro_1"/>
    <property type="match status" value="1"/>
</dbReference>
<name>A0ABP0SIR5_9DINO</name>
<evidence type="ECO:0000256" key="2">
    <source>
        <dbReference type="ARBA" id="ARBA00022801"/>
    </source>
</evidence>
<dbReference type="PANTHER" id="PTHR10353:SF36">
    <property type="entry name" value="LP05116P"/>
    <property type="match status" value="1"/>
</dbReference>
<keyword evidence="6" id="KW-1185">Reference proteome</keyword>
<evidence type="ECO:0000256" key="4">
    <source>
        <dbReference type="RuleBase" id="RU003690"/>
    </source>
</evidence>
<dbReference type="InterPro" id="IPR001360">
    <property type="entry name" value="Glyco_hydro_1"/>
</dbReference>
<evidence type="ECO:0000313" key="6">
    <source>
        <dbReference type="Proteomes" id="UP001642464"/>
    </source>
</evidence>
<evidence type="ECO:0000256" key="1">
    <source>
        <dbReference type="ARBA" id="ARBA00010838"/>
    </source>
</evidence>
<gene>
    <name evidence="5" type="ORF">SCF082_LOCUS52012</name>
</gene>
<reference evidence="5 6" key="1">
    <citation type="submission" date="2024-02" db="EMBL/GenBank/DDBJ databases">
        <authorList>
            <person name="Chen Y."/>
            <person name="Shah S."/>
            <person name="Dougan E. K."/>
            <person name="Thang M."/>
            <person name="Chan C."/>
        </authorList>
    </citation>
    <scope>NUCLEOTIDE SEQUENCE [LARGE SCALE GENOMIC DNA]</scope>
</reference>
<dbReference type="InterPro" id="IPR017853">
    <property type="entry name" value="GH"/>
</dbReference>
<comment type="similarity">
    <text evidence="1 4">Belongs to the glycosyl hydrolase 1 family.</text>
</comment>
<evidence type="ECO:0000313" key="5">
    <source>
        <dbReference type="EMBL" id="CAK9112145.1"/>
    </source>
</evidence>